<reference evidence="2 3" key="1">
    <citation type="submission" date="2019-04" db="EMBL/GenBank/DDBJ databases">
        <title>Streptomyces lasaliensis sp. nov., an Actinomycete isolated from soil which produces the polyether antibiotic lasalocid.</title>
        <authorList>
            <person name="Erwin G."/>
            <person name="Haber C."/>
        </authorList>
    </citation>
    <scope>NUCLEOTIDE SEQUENCE [LARGE SCALE GENOMIC DNA]</scope>
    <source>
        <strain evidence="2 3">X-537</strain>
    </source>
</reference>
<sequence length="161" mass="16840">MSADTVVGRLFVEALNAGLARARAASRVPVGTAGPTAAARLPADPFATAVLVSFDAALPSALAPRDRRDAALQAAMRRRGRQIVTGALAAARQPARRPPLPEEPSELASAHESLVRTLLLECAALTVCDKKRFPAGTVPPADLVRELGRSTRTARHAPRAA</sequence>
<evidence type="ECO:0000313" key="3">
    <source>
        <dbReference type="Proteomes" id="UP000305929"/>
    </source>
</evidence>
<organism evidence="2 3">
    <name type="scientific">Streptomyces lasalocidi</name>
    <name type="common">Streptomyces lasaliensis</name>
    <dbReference type="NCBI Taxonomy" id="324833"/>
    <lineage>
        <taxon>Bacteria</taxon>
        <taxon>Bacillati</taxon>
        <taxon>Actinomycetota</taxon>
        <taxon>Actinomycetes</taxon>
        <taxon>Kitasatosporales</taxon>
        <taxon>Streptomycetaceae</taxon>
        <taxon>Streptomyces</taxon>
    </lineage>
</organism>
<protein>
    <submittedName>
        <fullName evidence="2">Uncharacterized protein</fullName>
    </submittedName>
</protein>
<comment type="caution">
    <text evidence="2">The sequence shown here is derived from an EMBL/GenBank/DDBJ whole genome shotgun (WGS) entry which is preliminary data.</text>
</comment>
<feature type="region of interest" description="Disordered" evidence="1">
    <location>
        <begin position="89"/>
        <end position="108"/>
    </location>
</feature>
<keyword evidence="3" id="KW-1185">Reference proteome</keyword>
<name>A0A4V6XZG8_STRLS</name>
<dbReference type="OrthoDB" id="10003516at2"/>
<proteinExistence type="predicted"/>
<dbReference type="AlphaFoldDB" id="A0A4V6XZG8"/>
<gene>
    <name evidence="2" type="ORF">E4U91_34445</name>
</gene>
<evidence type="ECO:0000256" key="1">
    <source>
        <dbReference type="SAM" id="MobiDB-lite"/>
    </source>
</evidence>
<dbReference type="RefSeq" id="WP_137310425.1">
    <property type="nucleotide sequence ID" value="NZ_SZNQ01000001.1"/>
</dbReference>
<evidence type="ECO:0000313" key="2">
    <source>
        <dbReference type="EMBL" id="TKT04603.1"/>
    </source>
</evidence>
<accession>A0A4V6XZG8</accession>
<dbReference type="Proteomes" id="UP000305929">
    <property type="component" value="Unassembled WGS sequence"/>
</dbReference>
<dbReference type="EMBL" id="SZNQ01000001">
    <property type="protein sequence ID" value="TKT04603.1"/>
    <property type="molecule type" value="Genomic_DNA"/>
</dbReference>